<dbReference type="InterPro" id="IPR055357">
    <property type="entry name" value="LRR_At1g61320_AtMIF1"/>
</dbReference>
<feature type="domain" description="At1g61320/AtMIF1 LRR" evidence="2">
    <location>
        <begin position="283"/>
        <end position="562"/>
    </location>
</feature>
<dbReference type="PANTHER" id="PTHR34145">
    <property type="entry name" value="OS02G0105600 PROTEIN"/>
    <property type="match status" value="1"/>
</dbReference>
<dbReference type="Gene3D" id="3.80.10.10">
    <property type="entry name" value="Ribonuclease Inhibitor"/>
    <property type="match status" value="1"/>
</dbReference>
<gene>
    <name evidence="3" type="ORF">TSUD_334410</name>
</gene>
<evidence type="ECO:0000259" key="1">
    <source>
        <dbReference type="Pfam" id="PF00646"/>
    </source>
</evidence>
<accession>A0A2Z6M0A2</accession>
<evidence type="ECO:0000313" key="4">
    <source>
        <dbReference type="Proteomes" id="UP000242715"/>
    </source>
</evidence>
<evidence type="ECO:0000313" key="3">
    <source>
        <dbReference type="EMBL" id="GAU23393.1"/>
    </source>
</evidence>
<keyword evidence="4" id="KW-1185">Reference proteome</keyword>
<dbReference type="OrthoDB" id="1394117at2759"/>
<dbReference type="EMBL" id="DF973268">
    <property type="protein sequence ID" value="GAU23393.1"/>
    <property type="molecule type" value="Genomic_DNA"/>
</dbReference>
<name>A0A2Z6M0A2_TRISU</name>
<dbReference type="InterPro" id="IPR001810">
    <property type="entry name" value="F-box_dom"/>
</dbReference>
<evidence type="ECO:0008006" key="5">
    <source>
        <dbReference type="Google" id="ProtNLM"/>
    </source>
</evidence>
<sequence>MQRSKKLKSELPDFVKSYIFSKLNLKDLVKTSALSKLWRHEWELRKELNFDIHNMFGQGLPKKLTLTLFDFVQSKFASSLDQFMLHYQGDTIHSIRVKFPLDDVHGDVIDRLIIKGISKGAKHIELLFSCQIDDTDDVLEMEPYKFPFALLSDTDSLTYLHLQNCYLGEPLEFSGLKNLRTLVLHLVSVKDDLLEGMLSNCIHLVDFTLDACEFNSNLIIISPTLLHMNIVNCEVGIGEERNIDIIASNLSSLEYSCNGNRVHSMNIKADMLSKFSFRGSEISESTGFSGLKNVTSIVLDGLREFLTEIIPRLFSECLQLEDATFKNCWMMCELKIIGPKLRHLSIIDCSYEGYSPFKIAIDAFNLSTFEYSGKTRVFSVKAPRLTKLFWNATTNEETPFAIGLYESLHYIENLTVVMNTSQIEKFIEVLVEFEKLKQLELFIEGAYDPNVDYFLILDIIMASKHLEKLSLTIRNSRMEISHVVELESERSEYAEIFHNNLKYVELHGCVCIIDVFELTSYLLRMATSLKKITFSSLDKIYLGAGRWTKESDTCCSGFERTLVHRMLRDDVNEHFQLKL</sequence>
<dbReference type="PANTHER" id="PTHR34145:SF28">
    <property type="entry name" value="F-BOX DOMAIN-CONTAINING PROTEIN"/>
    <property type="match status" value="1"/>
</dbReference>
<dbReference type="AlphaFoldDB" id="A0A2Z6M0A2"/>
<organism evidence="3 4">
    <name type="scientific">Trifolium subterraneum</name>
    <name type="common">Subterranean clover</name>
    <dbReference type="NCBI Taxonomy" id="3900"/>
    <lineage>
        <taxon>Eukaryota</taxon>
        <taxon>Viridiplantae</taxon>
        <taxon>Streptophyta</taxon>
        <taxon>Embryophyta</taxon>
        <taxon>Tracheophyta</taxon>
        <taxon>Spermatophyta</taxon>
        <taxon>Magnoliopsida</taxon>
        <taxon>eudicotyledons</taxon>
        <taxon>Gunneridae</taxon>
        <taxon>Pentapetalae</taxon>
        <taxon>rosids</taxon>
        <taxon>fabids</taxon>
        <taxon>Fabales</taxon>
        <taxon>Fabaceae</taxon>
        <taxon>Papilionoideae</taxon>
        <taxon>50 kb inversion clade</taxon>
        <taxon>NPAAA clade</taxon>
        <taxon>Hologalegina</taxon>
        <taxon>IRL clade</taxon>
        <taxon>Trifolieae</taxon>
        <taxon>Trifolium</taxon>
    </lineage>
</organism>
<proteinExistence type="predicted"/>
<dbReference type="Pfam" id="PF00646">
    <property type="entry name" value="F-box"/>
    <property type="match status" value="1"/>
</dbReference>
<protein>
    <recommendedName>
        <fullName evidence="5">F-box domain-containing protein</fullName>
    </recommendedName>
</protein>
<dbReference type="InterPro" id="IPR053772">
    <property type="entry name" value="At1g61320/At1g61330-like"/>
</dbReference>
<dbReference type="SUPFAM" id="SSF52047">
    <property type="entry name" value="RNI-like"/>
    <property type="match status" value="1"/>
</dbReference>
<dbReference type="SUPFAM" id="SSF81383">
    <property type="entry name" value="F-box domain"/>
    <property type="match status" value="1"/>
</dbReference>
<dbReference type="Proteomes" id="UP000242715">
    <property type="component" value="Unassembled WGS sequence"/>
</dbReference>
<feature type="domain" description="At1g61320/AtMIF1 LRR" evidence="2">
    <location>
        <begin position="103"/>
        <end position="258"/>
    </location>
</feature>
<reference evidence="4" key="1">
    <citation type="journal article" date="2017" name="Front. Plant Sci.">
        <title>Climate Clever Clovers: New Paradigm to Reduce the Environmental Footprint of Ruminants by Breeding Low Methanogenic Forages Utilizing Haplotype Variation.</title>
        <authorList>
            <person name="Kaur P."/>
            <person name="Appels R."/>
            <person name="Bayer P.E."/>
            <person name="Keeble-Gagnere G."/>
            <person name="Wang J."/>
            <person name="Hirakawa H."/>
            <person name="Shirasawa K."/>
            <person name="Vercoe P."/>
            <person name="Stefanova K."/>
            <person name="Durmic Z."/>
            <person name="Nichols P."/>
            <person name="Revell C."/>
            <person name="Isobe S.N."/>
            <person name="Edwards D."/>
            <person name="Erskine W."/>
        </authorList>
    </citation>
    <scope>NUCLEOTIDE SEQUENCE [LARGE SCALE GENOMIC DNA]</scope>
    <source>
        <strain evidence="4">cv. Daliak</strain>
    </source>
</reference>
<dbReference type="InterPro" id="IPR036047">
    <property type="entry name" value="F-box-like_dom_sf"/>
</dbReference>
<evidence type="ECO:0000259" key="2">
    <source>
        <dbReference type="Pfam" id="PF23622"/>
    </source>
</evidence>
<feature type="domain" description="F-box" evidence="1">
    <location>
        <begin position="9"/>
        <end position="40"/>
    </location>
</feature>
<dbReference type="Pfam" id="PF23622">
    <property type="entry name" value="LRR_At1g61320_AtMIF1"/>
    <property type="match status" value="2"/>
</dbReference>
<dbReference type="InterPro" id="IPR032675">
    <property type="entry name" value="LRR_dom_sf"/>
</dbReference>